<keyword evidence="9" id="KW-0547">Nucleotide-binding</keyword>
<dbReference type="Proteomes" id="UP000032568">
    <property type="component" value="Chromosome"/>
</dbReference>
<evidence type="ECO:0000256" key="8">
    <source>
        <dbReference type="ARBA" id="ARBA00022723"/>
    </source>
</evidence>
<evidence type="ECO:0000313" key="17">
    <source>
        <dbReference type="Proteomes" id="UP000032568"/>
    </source>
</evidence>
<evidence type="ECO:0000256" key="10">
    <source>
        <dbReference type="ARBA" id="ARBA00022777"/>
    </source>
</evidence>
<keyword evidence="17" id="KW-1185">Reference proteome</keyword>
<gene>
    <name evidence="16" type="ORF">SG35_020480</name>
</gene>
<evidence type="ECO:0000256" key="11">
    <source>
        <dbReference type="ARBA" id="ARBA00022840"/>
    </source>
</evidence>
<dbReference type="InterPro" id="IPR002192">
    <property type="entry name" value="PPDK_AMP/ATP-bd"/>
</dbReference>
<comment type="catalytic activity">
    <reaction evidence="14">
        <text>pyruvate + ATP + H2O = phosphoenolpyruvate + AMP + phosphate + 2 H(+)</text>
        <dbReference type="Rhea" id="RHEA:11364"/>
        <dbReference type="ChEBI" id="CHEBI:15361"/>
        <dbReference type="ChEBI" id="CHEBI:15377"/>
        <dbReference type="ChEBI" id="CHEBI:15378"/>
        <dbReference type="ChEBI" id="CHEBI:30616"/>
        <dbReference type="ChEBI" id="CHEBI:43474"/>
        <dbReference type="ChEBI" id="CHEBI:58702"/>
        <dbReference type="ChEBI" id="CHEBI:456215"/>
        <dbReference type="EC" id="2.7.9.2"/>
    </reaction>
</comment>
<evidence type="ECO:0000256" key="14">
    <source>
        <dbReference type="ARBA" id="ARBA00047700"/>
    </source>
</evidence>
<comment type="cofactor">
    <cofactor evidence="1">
        <name>Mg(2+)</name>
        <dbReference type="ChEBI" id="CHEBI:18420"/>
    </cofactor>
</comment>
<sequence length="199" mass="21901">MSANTPAKIQGEYTYSFTEVIDNSNLHLVENLDEQQQVLAKMSDAGLLVEGTPGFVISTRLFHDFIEKNELDEAIKQLVLEYSYGVETLSSAATAIRALIGKGQFTQTHNKVITSAYQQLMAELRQPQLVVKSFVPESGREAYGFVAHQECELTAICPQTLLQACIECFAAVYNDAAILYREEQGISAPQVVICVSASD</sequence>
<evidence type="ECO:0000256" key="12">
    <source>
        <dbReference type="ARBA" id="ARBA00022842"/>
    </source>
</evidence>
<name>A0AAE9YQF5_9GAMM</name>
<dbReference type="InterPro" id="IPR013815">
    <property type="entry name" value="ATP_grasp_subdomain_1"/>
</dbReference>
<protein>
    <recommendedName>
        <fullName evidence="6">Phosphoenolpyruvate synthase</fullName>
        <ecNumber evidence="5">2.7.9.2</ecNumber>
    </recommendedName>
    <alternativeName>
        <fullName evidence="13">Pyruvate, water dikinase</fullName>
    </alternativeName>
</protein>
<dbReference type="PANTHER" id="PTHR43030">
    <property type="entry name" value="PHOSPHOENOLPYRUVATE SYNTHASE"/>
    <property type="match status" value="1"/>
</dbReference>
<evidence type="ECO:0000256" key="5">
    <source>
        <dbReference type="ARBA" id="ARBA00011996"/>
    </source>
</evidence>
<evidence type="ECO:0000256" key="9">
    <source>
        <dbReference type="ARBA" id="ARBA00022741"/>
    </source>
</evidence>
<comment type="similarity">
    <text evidence="4">Belongs to the PEP-utilizing enzyme family.</text>
</comment>
<evidence type="ECO:0000256" key="1">
    <source>
        <dbReference type="ARBA" id="ARBA00001946"/>
    </source>
</evidence>
<evidence type="ECO:0000256" key="2">
    <source>
        <dbReference type="ARBA" id="ARBA00002988"/>
    </source>
</evidence>
<dbReference type="KEGG" id="tact:SG35_020480"/>
<comment type="function">
    <text evidence="2">Catalyzes the phosphorylation of pyruvate to phosphoenolpyruvate.</text>
</comment>
<dbReference type="Gene3D" id="3.30.1490.20">
    <property type="entry name" value="ATP-grasp fold, A domain"/>
    <property type="match status" value="1"/>
</dbReference>
<dbReference type="AlphaFoldDB" id="A0AAE9YQF5"/>
<dbReference type="GO" id="GO:0008986">
    <property type="term" value="F:pyruvate, water dikinase activity"/>
    <property type="evidence" value="ECO:0007669"/>
    <property type="project" value="UniProtKB-EC"/>
</dbReference>
<dbReference type="GO" id="GO:0046872">
    <property type="term" value="F:metal ion binding"/>
    <property type="evidence" value="ECO:0007669"/>
    <property type="project" value="UniProtKB-KW"/>
</dbReference>
<evidence type="ECO:0000313" key="16">
    <source>
        <dbReference type="EMBL" id="WDD97667.1"/>
    </source>
</evidence>
<evidence type="ECO:0000256" key="4">
    <source>
        <dbReference type="ARBA" id="ARBA00007837"/>
    </source>
</evidence>
<dbReference type="EC" id="2.7.9.2" evidence="5"/>
<feature type="domain" description="Pyruvate phosphate dikinase AMP/ATP-binding" evidence="15">
    <location>
        <begin position="39"/>
        <end position="195"/>
    </location>
</feature>
<evidence type="ECO:0000256" key="3">
    <source>
        <dbReference type="ARBA" id="ARBA00004742"/>
    </source>
</evidence>
<keyword evidence="7" id="KW-0808">Transferase</keyword>
<comment type="pathway">
    <text evidence="3">Carbohydrate biosynthesis; gluconeogenesis.</text>
</comment>
<dbReference type="PANTHER" id="PTHR43030:SF1">
    <property type="entry name" value="PHOSPHOENOLPYRUVATE SYNTHASE"/>
    <property type="match status" value="1"/>
</dbReference>
<evidence type="ECO:0000256" key="13">
    <source>
        <dbReference type="ARBA" id="ARBA00033470"/>
    </source>
</evidence>
<keyword evidence="12" id="KW-0460">Magnesium</keyword>
<evidence type="ECO:0000256" key="6">
    <source>
        <dbReference type="ARBA" id="ARBA00021623"/>
    </source>
</evidence>
<keyword evidence="11" id="KW-0067">ATP-binding</keyword>
<reference evidence="16 17" key="1">
    <citation type="journal article" date="2015" name="Genome Announc.">
        <title>Draft Genome Sequences of Marine Isolates of Thalassomonas viridans and Thalassomonas actiniarum.</title>
        <authorList>
            <person name="Olonade I."/>
            <person name="van Zyl L.J."/>
            <person name="Trindade M."/>
        </authorList>
    </citation>
    <scope>NUCLEOTIDE SEQUENCE [LARGE SCALE GENOMIC DNA]</scope>
    <source>
        <strain evidence="16 17">A5K-106</strain>
    </source>
</reference>
<proteinExistence type="inferred from homology"/>
<dbReference type="InterPro" id="IPR006319">
    <property type="entry name" value="PEP_synth"/>
</dbReference>
<reference evidence="16 17" key="2">
    <citation type="journal article" date="2022" name="Mar. Drugs">
        <title>Bioassay-Guided Fractionation Leads to the Detection of Cholic Acid Generated by the Rare Thalassomonas sp.</title>
        <authorList>
            <person name="Pheiffer F."/>
            <person name="Schneider Y.K."/>
            <person name="Hansen E.H."/>
            <person name="Andersen J.H."/>
            <person name="Isaksson J."/>
            <person name="Busche T."/>
            <person name="R C."/>
            <person name="Kalinowski J."/>
            <person name="Zyl L.V."/>
            <person name="Trindade M."/>
        </authorList>
    </citation>
    <scope>NUCLEOTIDE SEQUENCE [LARGE SCALE GENOMIC DNA]</scope>
    <source>
        <strain evidence="16 17">A5K-106</strain>
    </source>
</reference>
<keyword evidence="10" id="KW-0418">Kinase</keyword>
<dbReference type="RefSeq" id="WP_044833326.1">
    <property type="nucleotide sequence ID" value="NZ_CP059735.1"/>
</dbReference>
<dbReference type="SUPFAM" id="SSF56059">
    <property type="entry name" value="Glutathione synthetase ATP-binding domain-like"/>
    <property type="match status" value="1"/>
</dbReference>
<organism evidence="16 17">
    <name type="scientific">Thalassomonas actiniarum</name>
    <dbReference type="NCBI Taxonomy" id="485447"/>
    <lineage>
        <taxon>Bacteria</taxon>
        <taxon>Pseudomonadati</taxon>
        <taxon>Pseudomonadota</taxon>
        <taxon>Gammaproteobacteria</taxon>
        <taxon>Alteromonadales</taxon>
        <taxon>Colwelliaceae</taxon>
        <taxon>Thalassomonas</taxon>
    </lineage>
</organism>
<accession>A0AAE9YQF5</accession>
<evidence type="ECO:0000259" key="15">
    <source>
        <dbReference type="Pfam" id="PF01326"/>
    </source>
</evidence>
<keyword evidence="8" id="KW-0479">Metal-binding</keyword>
<dbReference type="Pfam" id="PF01326">
    <property type="entry name" value="PPDK_N"/>
    <property type="match status" value="1"/>
</dbReference>
<evidence type="ECO:0000256" key="7">
    <source>
        <dbReference type="ARBA" id="ARBA00022679"/>
    </source>
</evidence>
<dbReference type="GO" id="GO:0005524">
    <property type="term" value="F:ATP binding"/>
    <property type="evidence" value="ECO:0007669"/>
    <property type="project" value="UniProtKB-KW"/>
</dbReference>
<dbReference type="EMBL" id="CP059735">
    <property type="protein sequence ID" value="WDD97667.1"/>
    <property type="molecule type" value="Genomic_DNA"/>
</dbReference>